<dbReference type="InterPro" id="IPR041373">
    <property type="entry name" value="RT_RNaseH"/>
</dbReference>
<accession>A0A7J7KU20</accession>
<dbReference type="PANTHER" id="PTHR37984:SF5">
    <property type="entry name" value="PROTEIN NYNRIN-LIKE"/>
    <property type="match status" value="1"/>
</dbReference>
<dbReference type="InterPro" id="IPR043502">
    <property type="entry name" value="DNA/RNA_pol_sf"/>
</dbReference>
<dbReference type="InterPro" id="IPR050951">
    <property type="entry name" value="Retrovirus_Pol_polyprotein"/>
</dbReference>
<evidence type="ECO:0000313" key="9">
    <source>
        <dbReference type="Proteomes" id="UP000593567"/>
    </source>
</evidence>
<gene>
    <name evidence="8" type="ORF">EB796_000067</name>
</gene>
<evidence type="ECO:0000313" key="8">
    <source>
        <dbReference type="EMBL" id="KAF6041629.1"/>
    </source>
</evidence>
<dbReference type="GO" id="GO:0003964">
    <property type="term" value="F:RNA-directed DNA polymerase activity"/>
    <property type="evidence" value="ECO:0007669"/>
    <property type="project" value="UniProtKB-KW"/>
</dbReference>
<dbReference type="OrthoDB" id="10051637at2759"/>
<dbReference type="SUPFAM" id="SSF56672">
    <property type="entry name" value="DNA/RNA polymerases"/>
    <property type="match status" value="1"/>
</dbReference>
<evidence type="ECO:0000256" key="3">
    <source>
        <dbReference type="ARBA" id="ARBA00022722"/>
    </source>
</evidence>
<reference evidence="8" key="1">
    <citation type="submission" date="2020-06" db="EMBL/GenBank/DDBJ databases">
        <title>Draft genome of Bugula neritina, a colonial animal packing powerful symbionts and potential medicines.</title>
        <authorList>
            <person name="Rayko M."/>
        </authorList>
    </citation>
    <scope>NUCLEOTIDE SEQUENCE [LARGE SCALE GENOMIC DNA]</scope>
    <source>
        <strain evidence="8">Kwan_BN1</strain>
    </source>
</reference>
<evidence type="ECO:0000256" key="5">
    <source>
        <dbReference type="ARBA" id="ARBA00022801"/>
    </source>
</evidence>
<evidence type="ECO:0000256" key="2">
    <source>
        <dbReference type="ARBA" id="ARBA00022695"/>
    </source>
</evidence>
<organism evidence="8 9">
    <name type="scientific">Bugula neritina</name>
    <name type="common">Brown bryozoan</name>
    <name type="synonym">Sertularia neritina</name>
    <dbReference type="NCBI Taxonomy" id="10212"/>
    <lineage>
        <taxon>Eukaryota</taxon>
        <taxon>Metazoa</taxon>
        <taxon>Spiralia</taxon>
        <taxon>Lophotrochozoa</taxon>
        <taxon>Bryozoa</taxon>
        <taxon>Gymnolaemata</taxon>
        <taxon>Cheilostomatida</taxon>
        <taxon>Flustrina</taxon>
        <taxon>Buguloidea</taxon>
        <taxon>Bugulidae</taxon>
        <taxon>Bugula</taxon>
    </lineage>
</organism>
<dbReference type="EMBL" id="VXIV02000012">
    <property type="protein sequence ID" value="KAF6041629.1"/>
    <property type="molecule type" value="Genomic_DNA"/>
</dbReference>
<feature type="domain" description="Reverse transcriptase RNase H-like" evidence="7">
    <location>
        <begin position="6"/>
        <end position="110"/>
    </location>
</feature>
<keyword evidence="5" id="KW-0378">Hydrolase</keyword>
<dbReference type="AlphaFoldDB" id="A0A7J7KU20"/>
<keyword evidence="2" id="KW-0548">Nucleotidyltransferase</keyword>
<protein>
    <recommendedName>
        <fullName evidence="7">Reverse transcriptase RNase H-like domain-containing protein</fullName>
    </recommendedName>
</protein>
<dbReference type="Gene3D" id="3.10.20.370">
    <property type="match status" value="1"/>
</dbReference>
<name>A0A7J7KU20_BUGNE</name>
<evidence type="ECO:0000256" key="4">
    <source>
        <dbReference type="ARBA" id="ARBA00022759"/>
    </source>
</evidence>
<dbReference type="CDD" id="cd09274">
    <property type="entry name" value="RNase_HI_RT_Ty3"/>
    <property type="match status" value="1"/>
</dbReference>
<evidence type="ECO:0000256" key="1">
    <source>
        <dbReference type="ARBA" id="ARBA00022679"/>
    </source>
</evidence>
<keyword evidence="3" id="KW-0540">Nuclease</keyword>
<keyword evidence="9" id="KW-1185">Reference proteome</keyword>
<dbReference type="FunFam" id="3.10.20.370:FF:000001">
    <property type="entry name" value="Retrovirus-related Pol polyprotein from transposon 17.6-like protein"/>
    <property type="match status" value="1"/>
</dbReference>
<proteinExistence type="predicted"/>
<dbReference type="PANTHER" id="PTHR37984">
    <property type="entry name" value="PROTEIN CBG26694"/>
    <property type="match status" value="1"/>
</dbReference>
<keyword evidence="6" id="KW-0695">RNA-directed DNA polymerase</keyword>
<dbReference type="Pfam" id="PF17917">
    <property type="entry name" value="RT_RNaseH"/>
    <property type="match status" value="1"/>
</dbReference>
<dbReference type="Proteomes" id="UP000593567">
    <property type="component" value="Unassembled WGS sequence"/>
</dbReference>
<sequence length="291" mass="32958">MPSVPDFSKEFLLFTDASSDAVGAMLGQVQDGALHPIGYFSKKISRTERNWPTIELEALALVNGLENFESITRHATVRCFTDSMACKTILLHSKQPSHRRAKLASRLAQFDNVTIDYIKGARNRAADFLSRLEVSESESDDVDLDMNGMGKVDTERIKMKGIKVDKPIRTKVRKIVEKVSEEHNNLVTVLDGEPHPAEEEEYEPPTDPTILDNDRNALDTFQQMLKSKYTAQQIRMELLADSYFGPILQYLETGKFDIDMTSQLRKLFQVDAKKFTTKEGLLWLATTEPPN</sequence>
<keyword evidence="4" id="KW-0255">Endonuclease</keyword>
<dbReference type="GO" id="GO:0004519">
    <property type="term" value="F:endonuclease activity"/>
    <property type="evidence" value="ECO:0007669"/>
    <property type="project" value="UniProtKB-KW"/>
</dbReference>
<comment type="caution">
    <text evidence="8">The sequence shown here is derived from an EMBL/GenBank/DDBJ whole genome shotgun (WGS) entry which is preliminary data.</text>
</comment>
<evidence type="ECO:0000259" key="7">
    <source>
        <dbReference type="Pfam" id="PF17917"/>
    </source>
</evidence>
<keyword evidence="1" id="KW-0808">Transferase</keyword>
<dbReference type="GO" id="GO:0016787">
    <property type="term" value="F:hydrolase activity"/>
    <property type="evidence" value="ECO:0007669"/>
    <property type="project" value="UniProtKB-KW"/>
</dbReference>
<evidence type="ECO:0000256" key="6">
    <source>
        <dbReference type="ARBA" id="ARBA00022918"/>
    </source>
</evidence>